<dbReference type="Pfam" id="PF17807">
    <property type="entry name" value="zf-UBP_var"/>
    <property type="match status" value="1"/>
</dbReference>
<dbReference type="SUPFAM" id="SSF54001">
    <property type="entry name" value="Cysteine proteinases"/>
    <property type="match status" value="1"/>
</dbReference>
<evidence type="ECO:0000256" key="9">
    <source>
        <dbReference type="ARBA" id="ARBA00022801"/>
    </source>
</evidence>
<evidence type="ECO:0000256" key="11">
    <source>
        <dbReference type="ARBA" id="ARBA00022833"/>
    </source>
</evidence>
<proteinExistence type="inferred from homology"/>
<evidence type="ECO:0000256" key="7">
    <source>
        <dbReference type="ARBA" id="ARBA00022771"/>
    </source>
</evidence>
<dbReference type="PROSITE" id="PS00972">
    <property type="entry name" value="USP_1"/>
    <property type="match status" value="1"/>
</dbReference>
<evidence type="ECO:0000256" key="5">
    <source>
        <dbReference type="ARBA" id="ARBA00022723"/>
    </source>
</evidence>
<dbReference type="FunFam" id="3.30.40.10:FF:000026">
    <property type="entry name" value="Ubiquitin carboxyl-terminal hydrolase"/>
    <property type="match status" value="1"/>
</dbReference>
<comment type="catalytic activity">
    <reaction evidence="1">
        <text>Thiol-dependent hydrolysis of ester, thioester, amide, peptide and isopeptide bonds formed by the C-terminal Gly of ubiquitin (a 76-residue protein attached to proteins as an intracellular targeting signal).</text>
        <dbReference type="EC" id="3.4.19.12"/>
    </reaction>
</comment>
<keyword evidence="8" id="KW-0833">Ubl conjugation pathway</keyword>
<dbReference type="EMBL" id="MRZV01001347">
    <property type="protein sequence ID" value="PIK38551.1"/>
    <property type="molecule type" value="Genomic_DNA"/>
</dbReference>
<dbReference type="PROSITE" id="PS50235">
    <property type="entry name" value="USP_3"/>
    <property type="match status" value="1"/>
</dbReference>
<feature type="domain" description="USP" evidence="13">
    <location>
        <begin position="317"/>
        <end position="396"/>
    </location>
</feature>
<evidence type="ECO:0000256" key="2">
    <source>
        <dbReference type="ARBA" id="ARBA00009085"/>
    </source>
</evidence>
<evidence type="ECO:0000256" key="6">
    <source>
        <dbReference type="ARBA" id="ARBA00022737"/>
    </source>
</evidence>
<dbReference type="OrthoDB" id="361536at2759"/>
<reference evidence="15 16" key="1">
    <citation type="journal article" date="2017" name="PLoS Biol.">
        <title>The sea cucumber genome provides insights into morphological evolution and visceral regeneration.</title>
        <authorList>
            <person name="Zhang X."/>
            <person name="Sun L."/>
            <person name="Yuan J."/>
            <person name="Sun Y."/>
            <person name="Gao Y."/>
            <person name="Zhang L."/>
            <person name="Li S."/>
            <person name="Dai H."/>
            <person name="Hamel J.F."/>
            <person name="Liu C."/>
            <person name="Yu Y."/>
            <person name="Liu S."/>
            <person name="Lin W."/>
            <person name="Guo K."/>
            <person name="Jin S."/>
            <person name="Xu P."/>
            <person name="Storey K.B."/>
            <person name="Huan P."/>
            <person name="Zhang T."/>
            <person name="Zhou Y."/>
            <person name="Zhang J."/>
            <person name="Lin C."/>
            <person name="Li X."/>
            <person name="Xing L."/>
            <person name="Huo D."/>
            <person name="Sun M."/>
            <person name="Wang L."/>
            <person name="Mercier A."/>
            <person name="Li F."/>
            <person name="Yang H."/>
            <person name="Xiang J."/>
        </authorList>
    </citation>
    <scope>NUCLEOTIDE SEQUENCE [LARGE SCALE GENOMIC DNA]</scope>
    <source>
        <strain evidence="15">Shaxun</strain>
        <tissue evidence="15">Muscle</tissue>
    </source>
</reference>
<dbReference type="GO" id="GO:0016579">
    <property type="term" value="P:protein deubiquitination"/>
    <property type="evidence" value="ECO:0007669"/>
    <property type="project" value="InterPro"/>
</dbReference>
<dbReference type="GO" id="GO:0006508">
    <property type="term" value="P:proteolysis"/>
    <property type="evidence" value="ECO:0007669"/>
    <property type="project" value="UniProtKB-KW"/>
</dbReference>
<evidence type="ECO:0000256" key="4">
    <source>
        <dbReference type="ARBA" id="ARBA00022670"/>
    </source>
</evidence>
<gene>
    <name evidence="15" type="ORF">BSL78_24618</name>
</gene>
<dbReference type="InterPro" id="IPR001607">
    <property type="entry name" value="Znf_UBP"/>
</dbReference>
<name>A0A2G8JS06_STIJA</name>
<keyword evidence="5" id="KW-0479">Metal-binding</keyword>
<dbReference type="EC" id="3.4.19.12" evidence="3"/>
<dbReference type="InterPro" id="IPR013083">
    <property type="entry name" value="Znf_RING/FYVE/PHD"/>
</dbReference>
<keyword evidence="9 15" id="KW-0378">Hydrolase</keyword>
<dbReference type="AlphaFoldDB" id="A0A2G8JS06"/>
<dbReference type="SMART" id="SM00290">
    <property type="entry name" value="ZnF_UBP"/>
    <property type="match status" value="2"/>
</dbReference>
<dbReference type="Pfam" id="PF02148">
    <property type="entry name" value="zf-UBP"/>
    <property type="match status" value="1"/>
</dbReference>
<dbReference type="Gene3D" id="3.30.40.10">
    <property type="entry name" value="Zinc/RING finger domain, C3HC4 (zinc finger)"/>
    <property type="match status" value="2"/>
</dbReference>
<evidence type="ECO:0000256" key="10">
    <source>
        <dbReference type="ARBA" id="ARBA00022807"/>
    </source>
</evidence>
<keyword evidence="16" id="KW-1185">Reference proteome</keyword>
<evidence type="ECO:0000313" key="15">
    <source>
        <dbReference type="EMBL" id="PIK38551.1"/>
    </source>
</evidence>
<keyword evidence="4" id="KW-0645">Protease</keyword>
<comment type="similarity">
    <text evidence="2">Belongs to the peptidase C19 family.</text>
</comment>
<dbReference type="Gene3D" id="3.90.70.10">
    <property type="entry name" value="Cysteine proteinases"/>
    <property type="match status" value="1"/>
</dbReference>
<evidence type="ECO:0000259" key="14">
    <source>
        <dbReference type="PROSITE" id="PS50271"/>
    </source>
</evidence>
<evidence type="ECO:0000256" key="3">
    <source>
        <dbReference type="ARBA" id="ARBA00012759"/>
    </source>
</evidence>
<evidence type="ECO:0000256" key="12">
    <source>
        <dbReference type="PROSITE-ProRule" id="PRU00502"/>
    </source>
</evidence>
<comment type="caution">
    <text evidence="15">The sequence shown here is derived from an EMBL/GenBank/DDBJ whole genome shotgun (WGS) entry which is preliminary data.</text>
</comment>
<dbReference type="GO" id="GO:0008270">
    <property type="term" value="F:zinc ion binding"/>
    <property type="evidence" value="ECO:0007669"/>
    <property type="project" value="UniProtKB-KW"/>
</dbReference>
<keyword evidence="7 12" id="KW-0863">Zinc-finger</keyword>
<keyword evidence="11" id="KW-0862">Zinc</keyword>
<accession>A0A2G8JS06</accession>
<feature type="domain" description="UBP-type" evidence="14">
    <location>
        <begin position="166"/>
        <end position="274"/>
    </location>
</feature>
<organism evidence="15 16">
    <name type="scientific">Stichopus japonicus</name>
    <name type="common">Sea cucumber</name>
    <dbReference type="NCBI Taxonomy" id="307972"/>
    <lineage>
        <taxon>Eukaryota</taxon>
        <taxon>Metazoa</taxon>
        <taxon>Echinodermata</taxon>
        <taxon>Eleutherozoa</taxon>
        <taxon>Echinozoa</taxon>
        <taxon>Holothuroidea</taxon>
        <taxon>Aspidochirotacea</taxon>
        <taxon>Aspidochirotida</taxon>
        <taxon>Stichopodidae</taxon>
        <taxon>Apostichopus</taxon>
    </lineage>
</organism>
<sequence>MAAPMSLELLKNLPSPRVPHGGEKVYKDECVFCFENLESKDGLYICMNTYLGFCKDHVLPHFKSTTNPLYLQMKVIKTKKPKEEVEKLEKPTRLAIGVEGGFDVEDENLYDIQEINTLVVLPDRAEFPLPNPELPAEIQASIAGIIAADSASRQEDVAAWDGDQKFISKHSENLKQLDNGVKVPTSGWKCSRCDLKDNLWLNLTDGTILCGRRYFDGSGGNNHALDYYKETGFPLAVKLGTITPNGADVYSYDEDAMVDDPHLAKHISHFGINMLMMEKTDKTMTELEIDLNTRVWEWDAMQEAGSKLKPLYGPGYTGLKNLGNSCYMNSVLQVLFTIPDFVQRYANQVEALFNAAPPDATGDFNVQMAKFGHAILSGNIPKHQLLITEIVLKMKG</sequence>
<keyword evidence="6" id="KW-0677">Repeat</keyword>
<protein>
    <recommendedName>
        <fullName evidence="3">ubiquitinyl hydrolase 1</fullName>
        <ecNumber evidence="3">3.4.19.12</ecNumber>
    </recommendedName>
</protein>
<keyword evidence="10" id="KW-0788">Thiol protease</keyword>
<dbReference type="PROSITE" id="PS50271">
    <property type="entry name" value="ZF_UBP"/>
    <property type="match status" value="1"/>
</dbReference>
<evidence type="ECO:0000256" key="8">
    <source>
        <dbReference type="ARBA" id="ARBA00022786"/>
    </source>
</evidence>
<dbReference type="InterPro" id="IPR041432">
    <property type="entry name" value="UBP13_Znf-UBP_var"/>
</dbReference>
<evidence type="ECO:0000313" key="16">
    <source>
        <dbReference type="Proteomes" id="UP000230750"/>
    </source>
</evidence>
<dbReference type="Proteomes" id="UP000230750">
    <property type="component" value="Unassembled WGS sequence"/>
</dbReference>
<dbReference type="GO" id="GO:0004843">
    <property type="term" value="F:cysteine-type deubiquitinase activity"/>
    <property type="evidence" value="ECO:0007669"/>
    <property type="project" value="UniProtKB-EC"/>
</dbReference>
<dbReference type="InterPro" id="IPR018200">
    <property type="entry name" value="USP_CS"/>
</dbReference>
<dbReference type="InterPro" id="IPR038765">
    <property type="entry name" value="Papain-like_cys_pep_sf"/>
</dbReference>
<dbReference type="InterPro" id="IPR028889">
    <property type="entry name" value="USP"/>
</dbReference>
<evidence type="ECO:0000259" key="13">
    <source>
        <dbReference type="PROSITE" id="PS50235"/>
    </source>
</evidence>
<evidence type="ECO:0000256" key="1">
    <source>
        <dbReference type="ARBA" id="ARBA00000707"/>
    </source>
</evidence>
<dbReference type="SUPFAM" id="SSF57850">
    <property type="entry name" value="RING/U-box"/>
    <property type="match status" value="1"/>
</dbReference>
<dbReference type="InterPro" id="IPR001394">
    <property type="entry name" value="Peptidase_C19_UCH"/>
</dbReference>
<dbReference type="STRING" id="307972.A0A2G8JS06"/>
<dbReference type="Pfam" id="PF00443">
    <property type="entry name" value="UCH"/>
    <property type="match status" value="1"/>
</dbReference>